<evidence type="ECO:0000313" key="2">
    <source>
        <dbReference type="Proteomes" id="UP000192801"/>
    </source>
</evidence>
<dbReference type="AlphaFoldDB" id="A0A1X0DHZ2"/>
<gene>
    <name evidence="1" type="ORF">BST26_06605</name>
</gene>
<evidence type="ECO:0000313" key="1">
    <source>
        <dbReference type="EMBL" id="ORA72004.1"/>
    </source>
</evidence>
<organism evidence="1 2">
    <name type="scientific">Mycolicibacterium insubricum</name>
    <dbReference type="NCBI Taxonomy" id="444597"/>
    <lineage>
        <taxon>Bacteria</taxon>
        <taxon>Bacillati</taxon>
        <taxon>Actinomycetota</taxon>
        <taxon>Actinomycetes</taxon>
        <taxon>Mycobacteriales</taxon>
        <taxon>Mycobacteriaceae</taxon>
        <taxon>Mycolicibacterium</taxon>
    </lineage>
</organism>
<reference evidence="1 2" key="1">
    <citation type="submission" date="2016-12" db="EMBL/GenBank/DDBJ databases">
        <title>The new phylogeny of genus Mycobacterium.</title>
        <authorList>
            <person name="Tortoli E."/>
            <person name="Trovato A."/>
            <person name="Cirillo D.M."/>
        </authorList>
    </citation>
    <scope>NUCLEOTIDE SEQUENCE [LARGE SCALE GENOMIC DNA]</scope>
    <source>
        <strain evidence="1 2">DSM 45130</strain>
    </source>
</reference>
<protein>
    <submittedName>
        <fullName evidence="1">Uncharacterized protein</fullName>
    </submittedName>
</protein>
<dbReference type="EMBL" id="MVHS01000010">
    <property type="protein sequence ID" value="ORA72004.1"/>
    <property type="molecule type" value="Genomic_DNA"/>
</dbReference>
<proteinExistence type="predicted"/>
<accession>A0A1X0DHZ2</accession>
<sequence>MAAPSPRRQPCLWCGRTVADAGTGRRRRYCRQACRQRAYEQRSMVKGSAVPEDAVVLSAAEAAALTDRIYQVRCAAEDVATAVTEGADADELRRLCAELLTAAESADGWR</sequence>
<name>A0A1X0DHZ2_9MYCO</name>
<comment type="caution">
    <text evidence="1">The sequence shown here is derived from an EMBL/GenBank/DDBJ whole genome shotgun (WGS) entry which is preliminary data.</text>
</comment>
<keyword evidence="2" id="KW-1185">Reference proteome</keyword>
<dbReference type="OrthoDB" id="4219687at2"/>
<dbReference type="RefSeq" id="WP_083029965.1">
    <property type="nucleotide sequence ID" value="NZ_AP022618.1"/>
</dbReference>
<dbReference type="STRING" id="444597.BST26_06605"/>
<dbReference type="Proteomes" id="UP000192801">
    <property type="component" value="Unassembled WGS sequence"/>
</dbReference>